<evidence type="ECO:0000313" key="4">
    <source>
        <dbReference type="Proteomes" id="UP000250140"/>
    </source>
</evidence>
<feature type="transmembrane region" description="Helical" evidence="2">
    <location>
        <begin position="551"/>
        <end position="580"/>
    </location>
</feature>
<keyword evidence="2" id="KW-0812">Transmembrane</keyword>
<feature type="transmembrane region" description="Helical" evidence="2">
    <location>
        <begin position="460"/>
        <end position="483"/>
    </location>
</feature>
<dbReference type="AlphaFoldDB" id="A0A8E2F8Z5"/>
<feature type="region of interest" description="Disordered" evidence="1">
    <location>
        <begin position="358"/>
        <end position="382"/>
    </location>
</feature>
<dbReference type="OrthoDB" id="5406607at2759"/>
<proteinExistence type="predicted"/>
<keyword evidence="2" id="KW-1133">Transmembrane helix</keyword>
<protein>
    <submittedName>
        <fullName evidence="3">Uncharacterized protein</fullName>
    </submittedName>
</protein>
<feature type="region of interest" description="Disordered" evidence="1">
    <location>
        <begin position="497"/>
        <end position="536"/>
    </location>
</feature>
<dbReference type="EMBL" id="KV748827">
    <property type="protein sequence ID" value="OCL12822.1"/>
    <property type="molecule type" value="Genomic_DNA"/>
</dbReference>
<sequence length="589" mass="64476">MAPILNLTDLFNSTSQSGSDIICTPASTPSIVLFFFANYLAHCASVKKYPGEKLVELILAMVLALLFPSSGISRALDSIFRLSRFAGKDKLQCAARAGALCMVVRTKEWKPEVGNVIRDVEIQPGRDVGGELKKLGTSEGTQTLFVRVSDESKLCVEDPKWIRDLYSITVYEYLGTGNDRTVHGSYELPDGYELRCAPSDIEVEPCSDPQIGSNSTPNASSNSSSKTPMIAYSNSVTKCAVAIAQTVYAAITLYRTRGNQIRVYGYAAFGLTVTPYIIMSLLNLLGQLITPEYPTRFLIHTPEMDEAIQRHGCHFNGIVGKVKNPKKPSPNSISLTIETSENGTSSLILKASVEASSSESVDLPHKEDSKTPSTTSKSWTKDNPIDISNGDIFRIPSCSRFDCKTKCGKVDDTWSSSQLCWYKFLVLFGIPLMFSCVSLLIIGLLSHFEKGESTLAQRAWIMSWLVCGMVFGMYGIGSAELILSAYQKAKRLWAAQERKNSSGDQNPSGDQESKKSADQERKNSSTDPKAESRTTTWKSNFSSLHQKAQGVMLISSMFVVLVGFVAVPAIGGFVVVFKMISHDGTCTRL</sequence>
<organism evidence="3 4">
    <name type="scientific">Glonium stellatum</name>
    <dbReference type="NCBI Taxonomy" id="574774"/>
    <lineage>
        <taxon>Eukaryota</taxon>
        <taxon>Fungi</taxon>
        <taxon>Dikarya</taxon>
        <taxon>Ascomycota</taxon>
        <taxon>Pezizomycotina</taxon>
        <taxon>Dothideomycetes</taxon>
        <taxon>Pleosporomycetidae</taxon>
        <taxon>Gloniales</taxon>
        <taxon>Gloniaceae</taxon>
        <taxon>Glonium</taxon>
    </lineage>
</organism>
<feature type="transmembrane region" description="Helical" evidence="2">
    <location>
        <begin position="424"/>
        <end position="448"/>
    </location>
</feature>
<feature type="compositionally biased region" description="Basic and acidic residues" evidence="1">
    <location>
        <begin position="511"/>
        <end position="532"/>
    </location>
</feature>
<gene>
    <name evidence="3" type="ORF">AOQ84DRAFT_372735</name>
</gene>
<accession>A0A8E2F8Z5</accession>
<evidence type="ECO:0000313" key="3">
    <source>
        <dbReference type="EMBL" id="OCL12822.1"/>
    </source>
</evidence>
<feature type="compositionally biased region" description="Low complexity" evidence="1">
    <location>
        <begin position="213"/>
        <end position="225"/>
    </location>
</feature>
<dbReference type="Proteomes" id="UP000250140">
    <property type="component" value="Unassembled WGS sequence"/>
</dbReference>
<name>A0A8E2F8Z5_9PEZI</name>
<feature type="transmembrane region" description="Helical" evidence="2">
    <location>
        <begin position="57"/>
        <end position="76"/>
    </location>
</feature>
<keyword evidence="2" id="KW-0472">Membrane</keyword>
<reference evidence="3 4" key="1">
    <citation type="journal article" date="2016" name="Nat. Commun.">
        <title>Ectomycorrhizal ecology is imprinted in the genome of the dominant symbiotic fungus Cenococcum geophilum.</title>
        <authorList>
            <consortium name="DOE Joint Genome Institute"/>
            <person name="Peter M."/>
            <person name="Kohler A."/>
            <person name="Ohm R.A."/>
            <person name="Kuo A."/>
            <person name="Krutzmann J."/>
            <person name="Morin E."/>
            <person name="Arend M."/>
            <person name="Barry K.W."/>
            <person name="Binder M."/>
            <person name="Choi C."/>
            <person name="Clum A."/>
            <person name="Copeland A."/>
            <person name="Grisel N."/>
            <person name="Haridas S."/>
            <person name="Kipfer T."/>
            <person name="LaButti K."/>
            <person name="Lindquist E."/>
            <person name="Lipzen A."/>
            <person name="Maire R."/>
            <person name="Meier B."/>
            <person name="Mihaltcheva S."/>
            <person name="Molinier V."/>
            <person name="Murat C."/>
            <person name="Poggeler S."/>
            <person name="Quandt C.A."/>
            <person name="Sperisen C."/>
            <person name="Tritt A."/>
            <person name="Tisserant E."/>
            <person name="Crous P.W."/>
            <person name="Henrissat B."/>
            <person name="Nehls U."/>
            <person name="Egli S."/>
            <person name="Spatafora J.W."/>
            <person name="Grigoriev I.V."/>
            <person name="Martin F.M."/>
        </authorList>
    </citation>
    <scope>NUCLEOTIDE SEQUENCE [LARGE SCALE GENOMIC DNA]</scope>
    <source>
        <strain evidence="3 4">CBS 207.34</strain>
    </source>
</reference>
<feature type="region of interest" description="Disordered" evidence="1">
    <location>
        <begin position="206"/>
        <end position="226"/>
    </location>
</feature>
<feature type="transmembrane region" description="Helical" evidence="2">
    <location>
        <begin position="263"/>
        <end position="286"/>
    </location>
</feature>
<keyword evidence="4" id="KW-1185">Reference proteome</keyword>
<evidence type="ECO:0000256" key="2">
    <source>
        <dbReference type="SAM" id="Phobius"/>
    </source>
</evidence>
<evidence type="ECO:0000256" key="1">
    <source>
        <dbReference type="SAM" id="MobiDB-lite"/>
    </source>
</evidence>